<evidence type="ECO:0000313" key="2">
    <source>
        <dbReference type="EMBL" id="MFB9751797.1"/>
    </source>
</evidence>
<sequence>MTNNRRWKPALAAVIVSAALLGSVLPASAEYAPTATAAAYTLSSTIRAELKTAAVSKGSAGTQLAVVVRLRNDGGTLVRVPDFELRAVSADGLEYTLPASSANARSLMGKESAELSYLITIDRPGDIVWTALKFVDVDEYVYPKLESTLLTMPLSRVWNSAKADFDQPLEPTAWGTPFTLPGVDSAIAYTPIGYTEHNGPEGHAHVVTLSARNTGTVADTVDAFRLDGKAGDKVYPGQRVEKEPITLAAGEQKYVHMAIPSDPGTALDSLLLMTTGTFSAGPQASTFDAAALKVAVPAGGTAEPVATTENYAIGQPIAFDPLSKLIDTNTEVSLAELHMHENDGAGFKSVIAKFKIRNKGSATVSLPAFGAEIVGSGGAAYTGTRQTMTTTSMMPDLSYVVSYSFMVPATEDGERFAIRLLDNQTTAPYGSAIASIRTKVQTESESDTLSFYPYNVKIDYWTVNGMYNAATGYSYRMKLDIGLERVEDVVVDQNFSKMKIELTDSLGRAIGSETIPFTGTNKLISGQQDITFANLHTDTYQYPLIVKVYETIDTPNGEASRLVKTLK</sequence>
<comment type="caution">
    <text evidence="2">The sequence shown here is derived from an EMBL/GenBank/DDBJ whole genome shotgun (WGS) entry which is preliminary data.</text>
</comment>
<gene>
    <name evidence="2" type="ORF">ACFFNY_09455</name>
</gene>
<dbReference type="EMBL" id="JBHMAG010000007">
    <property type="protein sequence ID" value="MFB9751797.1"/>
    <property type="molecule type" value="Genomic_DNA"/>
</dbReference>
<evidence type="ECO:0000256" key="1">
    <source>
        <dbReference type="SAM" id="SignalP"/>
    </source>
</evidence>
<name>A0ABV5VU28_9BACL</name>
<keyword evidence="1" id="KW-0732">Signal</keyword>
<reference evidence="2 3" key="1">
    <citation type="submission" date="2024-09" db="EMBL/GenBank/DDBJ databases">
        <authorList>
            <person name="Sun Q."/>
            <person name="Mori K."/>
        </authorList>
    </citation>
    <scope>NUCLEOTIDE SEQUENCE [LARGE SCALE GENOMIC DNA]</scope>
    <source>
        <strain evidence="2 3">JCM 12520</strain>
    </source>
</reference>
<proteinExistence type="predicted"/>
<dbReference type="RefSeq" id="WP_344912672.1">
    <property type="nucleotide sequence ID" value="NZ_BAAAYO010000010.1"/>
</dbReference>
<protein>
    <submittedName>
        <fullName evidence="2">Uncharacterized protein</fullName>
    </submittedName>
</protein>
<feature type="chain" id="PRO_5045965657" evidence="1">
    <location>
        <begin position="30"/>
        <end position="567"/>
    </location>
</feature>
<accession>A0ABV5VU28</accession>
<keyword evidence="3" id="KW-1185">Reference proteome</keyword>
<organism evidence="2 3">
    <name type="scientific">Paenibacillus hodogayensis</name>
    <dbReference type="NCBI Taxonomy" id="279208"/>
    <lineage>
        <taxon>Bacteria</taxon>
        <taxon>Bacillati</taxon>
        <taxon>Bacillota</taxon>
        <taxon>Bacilli</taxon>
        <taxon>Bacillales</taxon>
        <taxon>Paenibacillaceae</taxon>
        <taxon>Paenibacillus</taxon>
    </lineage>
</organism>
<evidence type="ECO:0000313" key="3">
    <source>
        <dbReference type="Proteomes" id="UP001589619"/>
    </source>
</evidence>
<feature type="signal peptide" evidence="1">
    <location>
        <begin position="1"/>
        <end position="29"/>
    </location>
</feature>
<dbReference type="Proteomes" id="UP001589619">
    <property type="component" value="Unassembled WGS sequence"/>
</dbReference>